<feature type="signal peptide" evidence="4">
    <location>
        <begin position="1"/>
        <end position="21"/>
    </location>
</feature>
<dbReference type="PANTHER" id="PTHR10098">
    <property type="entry name" value="RAPSYN-RELATED"/>
    <property type="match status" value="1"/>
</dbReference>
<dbReference type="Proteomes" id="UP000823862">
    <property type="component" value="Unassembled WGS sequence"/>
</dbReference>
<dbReference type="PROSITE" id="PS51257">
    <property type="entry name" value="PROKAR_LIPOPROTEIN"/>
    <property type="match status" value="1"/>
</dbReference>
<name>A0A9D2HVU0_9BACE</name>
<gene>
    <name evidence="5" type="ORF">H9950_06835</name>
</gene>
<sequence>MKHLFLLCLSVLLLASCSSGHYPSALYVADSLSVACPERAVALLDSLRPQMEQEGERVRMYYHLLCVKARDKAYLPHTSDSLVLEVLRYYEDKRDLRHLPEAYYYAGRVASDLGDAPQALDYFQQALDAMPEDGMIYLRDRVVSQMGTLFSAQGLYKEALKMYKKSLQCSEELKDSVGVIYSLRDIAYAYWCLGQNDSVLPCYNRAHRWSVKWGNPELIGLINIQLADHYLEKGLYDSVRIYLPRDFTYLSGENRNAAYAITAYYYEALGRQDSATYYYTQLLNNGDVYAKALAARYLMQQATLNHASKEVAVSQDTYLKYADSVQYLTKTEAVARMHSLYNYRLRERENMRLLRVNLKQNTNLLFTLLIIVGGLLLFIIYWRYQRQSQKIWKACLTKWKQRKEKVEEESRRHKEMYEQQIHSLENQLEEEQRKSQEREEELLKLTFELQYQLEAFRMLKKKELSNIQETPIYKALVKKLASPLGKVKVSKQEWKELEVAIQSFDPNFLQKLKQLNYLFREVEWQICLLLKAGFTPSQIGVLLEGTSVQTISTKRKRMAEHLLDDNRHSPKDFDEFIRSL</sequence>
<feature type="transmembrane region" description="Helical" evidence="3">
    <location>
        <begin position="364"/>
        <end position="384"/>
    </location>
</feature>
<feature type="repeat" description="TPR" evidence="1">
    <location>
        <begin position="100"/>
        <end position="133"/>
    </location>
</feature>
<evidence type="ECO:0000313" key="6">
    <source>
        <dbReference type="Proteomes" id="UP000823862"/>
    </source>
</evidence>
<feature type="coiled-coil region" evidence="2">
    <location>
        <begin position="396"/>
        <end position="448"/>
    </location>
</feature>
<keyword evidence="3" id="KW-0472">Membrane</keyword>
<feature type="chain" id="PRO_5039687039" evidence="4">
    <location>
        <begin position="22"/>
        <end position="580"/>
    </location>
</feature>
<evidence type="ECO:0000256" key="3">
    <source>
        <dbReference type="SAM" id="Phobius"/>
    </source>
</evidence>
<dbReference type="PROSITE" id="PS50293">
    <property type="entry name" value="TPR_REGION"/>
    <property type="match status" value="1"/>
</dbReference>
<keyword evidence="3" id="KW-0812">Transmembrane</keyword>
<evidence type="ECO:0000256" key="2">
    <source>
        <dbReference type="SAM" id="Coils"/>
    </source>
</evidence>
<keyword evidence="3" id="KW-1133">Transmembrane helix</keyword>
<keyword evidence="2" id="KW-0175">Coiled coil</keyword>
<reference evidence="5" key="2">
    <citation type="submission" date="2021-04" db="EMBL/GenBank/DDBJ databases">
        <authorList>
            <person name="Gilroy R."/>
        </authorList>
    </citation>
    <scope>NUCLEOTIDE SEQUENCE</scope>
    <source>
        <strain evidence="5">ChiHjej12B11-9795</strain>
    </source>
</reference>
<proteinExistence type="predicted"/>
<dbReference type="AlphaFoldDB" id="A0A9D2HVU0"/>
<dbReference type="SUPFAM" id="SSF48452">
    <property type="entry name" value="TPR-like"/>
    <property type="match status" value="2"/>
</dbReference>
<dbReference type="PANTHER" id="PTHR10098:SF108">
    <property type="entry name" value="TETRATRICOPEPTIDE REPEAT PROTEIN 28"/>
    <property type="match status" value="1"/>
</dbReference>
<dbReference type="Gene3D" id="1.25.40.10">
    <property type="entry name" value="Tetratricopeptide repeat domain"/>
    <property type="match status" value="1"/>
</dbReference>
<comment type="caution">
    <text evidence="5">The sequence shown here is derived from an EMBL/GenBank/DDBJ whole genome shotgun (WGS) entry which is preliminary data.</text>
</comment>
<evidence type="ECO:0000256" key="1">
    <source>
        <dbReference type="PROSITE-ProRule" id="PRU00339"/>
    </source>
</evidence>
<dbReference type="EMBL" id="DWZI01000036">
    <property type="protein sequence ID" value="HJA85890.1"/>
    <property type="molecule type" value="Genomic_DNA"/>
</dbReference>
<dbReference type="Pfam" id="PF13424">
    <property type="entry name" value="TPR_12"/>
    <property type="match status" value="1"/>
</dbReference>
<dbReference type="InterPro" id="IPR011990">
    <property type="entry name" value="TPR-like_helical_dom_sf"/>
</dbReference>
<keyword evidence="4" id="KW-0732">Signal</keyword>
<reference evidence="5" key="1">
    <citation type="journal article" date="2021" name="PeerJ">
        <title>Extensive microbial diversity within the chicken gut microbiome revealed by metagenomics and culture.</title>
        <authorList>
            <person name="Gilroy R."/>
            <person name="Ravi A."/>
            <person name="Getino M."/>
            <person name="Pursley I."/>
            <person name="Horton D.L."/>
            <person name="Alikhan N.F."/>
            <person name="Baker D."/>
            <person name="Gharbi K."/>
            <person name="Hall N."/>
            <person name="Watson M."/>
            <person name="Adriaenssens E.M."/>
            <person name="Foster-Nyarko E."/>
            <person name="Jarju S."/>
            <person name="Secka A."/>
            <person name="Antonio M."/>
            <person name="Oren A."/>
            <person name="Chaudhuri R.R."/>
            <person name="La Ragione R."/>
            <person name="Hildebrand F."/>
            <person name="Pallen M.J."/>
        </authorList>
    </citation>
    <scope>NUCLEOTIDE SEQUENCE</scope>
    <source>
        <strain evidence="5">ChiHjej12B11-9795</strain>
    </source>
</reference>
<protein>
    <submittedName>
        <fullName evidence="5">Tetratricopeptide repeat protein</fullName>
    </submittedName>
</protein>
<organism evidence="5 6">
    <name type="scientific">Candidatus Bacteroides avicola</name>
    <dbReference type="NCBI Taxonomy" id="2838468"/>
    <lineage>
        <taxon>Bacteria</taxon>
        <taxon>Pseudomonadati</taxon>
        <taxon>Bacteroidota</taxon>
        <taxon>Bacteroidia</taxon>
        <taxon>Bacteroidales</taxon>
        <taxon>Bacteroidaceae</taxon>
        <taxon>Bacteroides</taxon>
    </lineage>
</organism>
<keyword evidence="1" id="KW-0802">TPR repeat</keyword>
<accession>A0A9D2HVU0</accession>
<evidence type="ECO:0000256" key="4">
    <source>
        <dbReference type="SAM" id="SignalP"/>
    </source>
</evidence>
<dbReference type="PROSITE" id="PS50005">
    <property type="entry name" value="TPR"/>
    <property type="match status" value="2"/>
</dbReference>
<dbReference type="InterPro" id="IPR019734">
    <property type="entry name" value="TPR_rpt"/>
</dbReference>
<dbReference type="SMART" id="SM00028">
    <property type="entry name" value="TPR"/>
    <property type="match status" value="3"/>
</dbReference>
<feature type="repeat" description="TPR" evidence="1">
    <location>
        <begin position="140"/>
        <end position="173"/>
    </location>
</feature>
<evidence type="ECO:0000313" key="5">
    <source>
        <dbReference type="EMBL" id="HJA85890.1"/>
    </source>
</evidence>